<dbReference type="RefSeq" id="WP_359771926.1">
    <property type="nucleotide sequence ID" value="NZ_JBEYRR010000001.1"/>
</dbReference>
<sequence>MRALRSGLLAGTLHDCAAPAPGTRDELEHSSELPCPEASLPLTDRDTLFLSSFPGGWKAIAAGCTPRPEKPYQCRIKGG</sequence>
<evidence type="ECO:0000313" key="3">
    <source>
        <dbReference type="Proteomes" id="UP001553843"/>
    </source>
</evidence>
<feature type="region of interest" description="Disordered" evidence="1">
    <location>
        <begin position="19"/>
        <end position="38"/>
    </location>
</feature>
<organism evidence="2 3">
    <name type="scientific">Streptomyces huasconensis</name>
    <dbReference type="NCBI Taxonomy" id="1854574"/>
    <lineage>
        <taxon>Bacteria</taxon>
        <taxon>Bacillati</taxon>
        <taxon>Actinomycetota</taxon>
        <taxon>Actinomycetes</taxon>
        <taxon>Kitasatosporales</taxon>
        <taxon>Streptomycetaceae</taxon>
        <taxon>Streptomyces</taxon>
    </lineage>
</organism>
<evidence type="ECO:0000256" key="1">
    <source>
        <dbReference type="SAM" id="MobiDB-lite"/>
    </source>
</evidence>
<dbReference type="EMBL" id="JBEYRS010000008">
    <property type="protein sequence ID" value="MEW2364417.1"/>
    <property type="molecule type" value="Genomic_DNA"/>
</dbReference>
<protein>
    <submittedName>
        <fullName evidence="2">Uncharacterized protein</fullName>
    </submittedName>
</protein>
<accession>A0ABV3LYA3</accession>
<proteinExistence type="predicted"/>
<gene>
    <name evidence="2" type="ORF">AB0887_21060</name>
</gene>
<comment type="caution">
    <text evidence="2">The sequence shown here is derived from an EMBL/GenBank/DDBJ whole genome shotgun (WGS) entry which is preliminary data.</text>
</comment>
<keyword evidence="3" id="KW-1185">Reference proteome</keyword>
<evidence type="ECO:0000313" key="2">
    <source>
        <dbReference type="EMBL" id="MEW2364417.1"/>
    </source>
</evidence>
<reference evidence="2 3" key="1">
    <citation type="submission" date="2024-06" db="EMBL/GenBank/DDBJ databases">
        <title>The Natural Products Discovery Center: Release of the First 8490 Sequenced Strains for Exploring Actinobacteria Biosynthetic Diversity.</title>
        <authorList>
            <person name="Kalkreuter E."/>
            <person name="Kautsar S.A."/>
            <person name="Yang D."/>
            <person name="Bader C.D."/>
            <person name="Teijaro C.N."/>
            <person name="Fluegel L."/>
            <person name="Davis C.M."/>
            <person name="Simpson J.R."/>
            <person name="Lauterbach L."/>
            <person name="Steele A.D."/>
            <person name="Gui C."/>
            <person name="Meng S."/>
            <person name="Li G."/>
            <person name="Viehrig K."/>
            <person name="Ye F."/>
            <person name="Su P."/>
            <person name="Kiefer A.F."/>
            <person name="Nichols A."/>
            <person name="Cepeda A.J."/>
            <person name="Yan W."/>
            <person name="Fan B."/>
            <person name="Jiang Y."/>
            <person name="Adhikari A."/>
            <person name="Zheng C.-J."/>
            <person name="Schuster L."/>
            <person name="Cowan T.M."/>
            <person name="Smanski M.J."/>
            <person name="Chevrette M.G."/>
            <person name="De Carvalho L.P.S."/>
            <person name="Shen B."/>
        </authorList>
    </citation>
    <scope>NUCLEOTIDE SEQUENCE [LARGE SCALE GENOMIC DNA]</scope>
    <source>
        <strain evidence="2 3">NPDC047833</strain>
    </source>
</reference>
<dbReference type="Proteomes" id="UP001553843">
    <property type="component" value="Unassembled WGS sequence"/>
</dbReference>
<name>A0ABV3LYA3_9ACTN</name>